<keyword evidence="1" id="KW-1133">Transmembrane helix</keyword>
<evidence type="ECO:0008006" key="4">
    <source>
        <dbReference type="Google" id="ProtNLM"/>
    </source>
</evidence>
<dbReference type="EMBL" id="JARK01000241">
    <property type="protein sequence ID" value="EYC39766.1"/>
    <property type="molecule type" value="Genomic_DNA"/>
</dbReference>
<feature type="transmembrane region" description="Helical" evidence="1">
    <location>
        <begin position="178"/>
        <end position="200"/>
    </location>
</feature>
<dbReference type="InterPro" id="IPR019425">
    <property type="entry name" value="7TM_GPCR_serpentine_rcpt_Srt"/>
</dbReference>
<feature type="transmembrane region" description="Helical" evidence="1">
    <location>
        <begin position="272"/>
        <end position="298"/>
    </location>
</feature>
<dbReference type="PANTHER" id="PTHR23021">
    <property type="entry name" value="SERPENTINE RECEPTOR, CLASS T"/>
    <property type="match status" value="1"/>
</dbReference>
<keyword evidence="1" id="KW-0812">Transmembrane</keyword>
<name>A0A016WJI6_9BILA</name>
<feature type="transmembrane region" description="Helical" evidence="1">
    <location>
        <begin position="141"/>
        <end position="166"/>
    </location>
</feature>
<organism evidence="2 3">
    <name type="scientific">Ancylostoma ceylanicum</name>
    <dbReference type="NCBI Taxonomy" id="53326"/>
    <lineage>
        <taxon>Eukaryota</taxon>
        <taxon>Metazoa</taxon>
        <taxon>Ecdysozoa</taxon>
        <taxon>Nematoda</taxon>
        <taxon>Chromadorea</taxon>
        <taxon>Rhabditida</taxon>
        <taxon>Rhabditina</taxon>
        <taxon>Rhabditomorpha</taxon>
        <taxon>Strongyloidea</taxon>
        <taxon>Ancylostomatidae</taxon>
        <taxon>Ancylostomatinae</taxon>
        <taxon>Ancylostoma</taxon>
    </lineage>
</organism>
<protein>
    <recommendedName>
        <fullName evidence="4">G-protein coupled receptors family 1 profile domain-containing protein</fullName>
    </recommendedName>
</protein>
<keyword evidence="1" id="KW-0472">Membrane</keyword>
<feature type="transmembrane region" description="Helical" evidence="1">
    <location>
        <begin position="310"/>
        <end position="334"/>
    </location>
</feature>
<comment type="caution">
    <text evidence="2">The sequence shown here is derived from an EMBL/GenBank/DDBJ whole genome shotgun (WGS) entry which is preliminary data.</text>
</comment>
<evidence type="ECO:0000313" key="3">
    <source>
        <dbReference type="Proteomes" id="UP000024635"/>
    </source>
</evidence>
<keyword evidence="3" id="KW-1185">Reference proteome</keyword>
<feature type="transmembrane region" description="Helical" evidence="1">
    <location>
        <begin position="346"/>
        <end position="366"/>
    </location>
</feature>
<gene>
    <name evidence="2" type="primary">Acey_s0641.g1025</name>
    <name evidence="2" type="ORF">Y032_0641g1025</name>
</gene>
<dbReference type="Proteomes" id="UP000024635">
    <property type="component" value="Unassembled WGS sequence"/>
</dbReference>
<dbReference type="STRING" id="53326.A0A016WJI6"/>
<dbReference type="PANTHER" id="PTHR23021:SF11">
    <property type="entry name" value="SERPENTINE RECEPTOR, CLASS T"/>
    <property type="match status" value="1"/>
</dbReference>
<evidence type="ECO:0000256" key="1">
    <source>
        <dbReference type="SAM" id="Phobius"/>
    </source>
</evidence>
<feature type="transmembrane region" description="Helical" evidence="1">
    <location>
        <begin position="109"/>
        <end position="129"/>
    </location>
</feature>
<dbReference type="AlphaFoldDB" id="A0A016WJI6"/>
<feature type="transmembrane region" description="Helical" evidence="1">
    <location>
        <begin position="221"/>
        <end position="239"/>
    </location>
</feature>
<evidence type="ECO:0000313" key="2">
    <source>
        <dbReference type="EMBL" id="EYC39766.1"/>
    </source>
</evidence>
<dbReference type="SUPFAM" id="SSF81321">
    <property type="entry name" value="Family A G protein-coupled receptor-like"/>
    <property type="match status" value="1"/>
</dbReference>
<dbReference type="OrthoDB" id="5873245at2759"/>
<sequence>MRFRCDAFEEYPSRHVTLKWSALMKSHLEMRQEFNFILIEEMCAGSIDAVNIQTQTQARRNIPPLHNSQMHVFYVNLPWIIDEKDYNCSSRSRAEWLSRGSVNVVQGTYFLASGTVFVMLYVLCLIGMLRGGLLKIPCYCLMFFNGIVDMCDLGVGSFIAAYFHFIGAVFCSTVTVNWLAGHLVWSVWCGASFNCIVLAFNRIVEMIPSVRRLRFLFRGKLLYTWMAISVFYMVIRPFVTRPIPYNTVISAFIGSPMISDDLEWEISHYQSFFLPIHNVTILVILSAAYTVLCCYVLQMNHFYREGLERVQVQLFIQAFLICSTTAVASSLYIYVEFFPASRTVVIMANVVWQLSHGLHGFIYLIFNRVIRTEVFAIFRVSLRSSNFAIPNTVTAISNKQ</sequence>
<dbReference type="Pfam" id="PF10321">
    <property type="entry name" value="7TM_GPCR_Srt"/>
    <property type="match status" value="1"/>
</dbReference>
<proteinExistence type="predicted"/>
<reference evidence="3" key="1">
    <citation type="journal article" date="2015" name="Nat. Genet.">
        <title>The genome and transcriptome of the zoonotic hookworm Ancylostoma ceylanicum identify infection-specific gene families.</title>
        <authorList>
            <person name="Schwarz E.M."/>
            <person name="Hu Y."/>
            <person name="Antoshechkin I."/>
            <person name="Miller M.M."/>
            <person name="Sternberg P.W."/>
            <person name="Aroian R.V."/>
        </authorList>
    </citation>
    <scope>NUCLEOTIDE SEQUENCE</scope>
    <source>
        <strain evidence="3">HY135</strain>
    </source>
</reference>
<accession>A0A016WJI6</accession>